<dbReference type="Proteomes" id="UP000248349">
    <property type="component" value="Unassembled WGS sequence"/>
</dbReference>
<dbReference type="PANTHER" id="PTHR30212:SF2">
    <property type="entry name" value="PROTEIN YIIM"/>
    <property type="match status" value="1"/>
</dbReference>
<dbReference type="Pfam" id="PF03473">
    <property type="entry name" value="MOSC"/>
    <property type="match status" value="1"/>
</dbReference>
<dbReference type="OrthoDB" id="5390at2759"/>
<dbReference type="InterPro" id="IPR052353">
    <property type="entry name" value="Benzoxazolinone_Detox_Enz"/>
</dbReference>
<dbReference type="GeneID" id="37071530"/>
<dbReference type="AlphaFoldDB" id="A0A318ZST7"/>
<dbReference type="GO" id="GO:0030151">
    <property type="term" value="F:molybdenum ion binding"/>
    <property type="evidence" value="ECO:0007669"/>
    <property type="project" value="InterPro"/>
</dbReference>
<dbReference type="InterPro" id="IPR005163">
    <property type="entry name" value="Tri_helical_YiiM-like"/>
</dbReference>
<feature type="domain" description="MOSC" evidence="2">
    <location>
        <begin position="33"/>
        <end position="171"/>
    </location>
</feature>
<dbReference type="PROSITE" id="PS51340">
    <property type="entry name" value="MOSC"/>
    <property type="match status" value="1"/>
</dbReference>
<dbReference type="GO" id="GO:0003824">
    <property type="term" value="F:catalytic activity"/>
    <property type="evidence" value="ECO:0007669"/>
    <property type="project" value="InterPro"/>
</dbReference>
<evidence type="ECO:0000259" key="2">
    <source>
        <dbReference type="PROSITE" id="PS51340"/>
    </source>
</evidence>
<protein>
    <submittedName>
        <fullName evidence="3">PK beta-barrel-protein domain-containing protein-like protein</fullName>
    </submittedName>
</protein>
<proteinExistence type="predicted"/>
<dbReference type="InterPro" id="IPR005302">
    <property type="entry name" value="MoCF_Sase_C"/>
</dbReference>
<keyword evidence="1" id="KW-1133">Transmembrane helix</keyword>
<evidence type="ECO:0000313" key="4">
    <source>
        <dbReference type="Proteomes" id="UP000248349"/>
    </source>
</evidence>
<evidence type="ECO:0000256" key="1">
    <source>
        <dbReference type="SAM" id="Phobius"/>
    </source>
</evidence>
<keyword evidence="1" id="KW-0472">Membrane</keyword>
<dbReference type="SUPFAM" id="SSF50800">
    <property type="entry name" value="PK beta-barrel domain-like"/>
    <property type="match status" value="1"/>
</dbReference>
<dbReference type="Gene3D" id="2.40.33.20">
    <property type="entry name" value="PK beta-barrel domain-like"/>
    <property type="match status" value="1"/>
</dbReference>
<accession>A0A318ZST7</accession>
<evidence type="ECO:0000313" key="3">
    <source>
        <dbReference type="EMBL" id="PYH43128.1"/>
    </source>
</evidence>
<name>A0A318ZST7_9EURO</name>
<dbReference type="RefSeq" id="XP_025429110.1">
    <property type="nucleotide sequence ID" value="XM_025570302.1"/>
</dbReference>
<dbReference type="STRING" id="1450539.A0A318ZST7"/>
<feature type="transmembrane region" description="Helical" evidence="1">
    <location>
        <begin position="245"/>
        <end position="269"/>
    </location>
</feature>
<keyword evidence="4" id="KW-1185">Reference proteome</keyword>
<reference evidence="3 4" key="1">
    <citation type="submission" date="2016-12" db="EMBL/GenBank/DDBJ databases">
        <title>The genomes of Aspergillus section Nigri reveals drivers in fungal speciation.</title>
        <authorList>
            <consortium name="DOE Joint Genome Institute"/>
            <person name="Vesth T.C."/>
            <person name="Nybo J."/>
            <person name="Theobald S."/>
            <person name="Brandl J."/>
            <person name="Frisvad J.C."/>
            <person name="Nielsen K.F."/>
            <person name="Lyhne E.K."/>
            <person name="Kogle M.E."/>
            <person name="Kuo A."/>
            <person name="Riley R."/>
            <person name="Clum A."/>
            <person name="Nolan M."/>
            <person name="Lipzen A."/>
            <person name="Salamov A."/>
            <person name="Henrissat B."/>
            <person name="Wiebenga A."/>
            <person name="De Vries R.P."/>
            <person name="Grigoriev I.V."/>
            <person name="Mortensen U.H."/>
            <person name="Andersen M.R."/>
            <person name="Baker S.E."/>
        </authorList>
    </citation>
    <scope>NUCLEOTIDE SEQUENCE [LARGE SCALE GENOMIC DNA]</scope>
    <source>
        <strain evidence="3 4">JOP 1030-1</strain>
    </source>
</reference>
<dbReference type="EMBL" id="KZ821246">
    <property type="protein sequence ID" value="PYH43128.1"/>
    <property type="molecule type" value="Genomic_DNA"/>
</dbReference>
<sequence length="290" mass="32498">MAPIPADDVLLCVRIGKVRRLGPGSVTSAIEKSPCEGRVYVSEQGITGDEQAYEHHGGFDKALHQYCARHYKFWKLEVPERAHLFDIGGYGENISANSFDEANTCIGDIIEIGTEGVLVQVSEPRQPCFKLNRRFEFAQASVRTQTTRRTGWYLRVLKPGFIQAGDKIRLVNRINPEWSISRVGQFLWEDRKNVEALRVLSDLPGLGKEIAQVFRQRLATQEEEDMQFRLNGEASMWAETTQGRAIGTAAVVILAKVFLLVGIVFGLWLRLRMMAVGLSADSDSCTIPEL</sequence>
<dbReference type="Pfam" id="PF03475">
    <property type="entry name" value="YiiM_3-alpha"/>
    <property type="match status" value="1"/>
</dbReference>
<dbReference type="PANTHER" id="PTHR30212">
    <property type="entry name" value="PROTEIN YIIM"/>
    <property type="match status" value="1"/>
</dbReference>
<dbReference type="GO" id="GO:0030170">
    <property type="term" value="F:pyridoxal phosphate binding"/>
    <property type="evidence" value="ECO:0007669"/>
    <property type="project" value="InterPro"/>
</dbReference>
<keyword evidence="1" id="KW-0812">Transmembrane</keyword>
<dbReference type="InterPro" id="IPR011037">
    <property type="entry name" value="Pyrv_Knase-like_insert_dom_sf"/>
</dbReference>
<gene>
    <name evidence="3" type="ORF">BP01DRAFT_108944</name>
</gene>
<organism evidence="3 4">
    <name type="scientific">Aspergillus saccharolyticus JOP 1030-1</name>
    <dbReference type="NCBI Taxonomy" id="1450539"/>
    <lineage>
        <taxon>Eukaryota</taxon>
        <taxon>Fungi</taxon>
        <taxon>Dikarya</taxon>
        <taxon>Ascomycota</taxon>
        <taxon>Pezizomycotina</taxon>
        <taxon>Eurotiomycetes</taxon>
        <taxon>Eurotiomycetidae</taxon>
        <taxon>Eurotiales</taxon>
        <taxon>Aspergillaceae</taxon>
        <taxon>Aspergillus</taxon>
        <taxon>Aspergillus subgen. Circumdati</taxon>
    </lineage>
</organism>